<accession>A0A518HR01</accession>
<dbReference type="KEGG" id="snep:Enr13x_31370"/>
<evidence type="ECO:0000313" key="1">
    <source>
        <dbReference type="EMBL" id="QDV43282.1"/>
    </source>
</evidence>
<dbReference type="Proteomes" id="UP000319004">
    <property type="component" value="Chromosome"/>
</dbReference>
<protein>
    <submittedName>
        <fullName evidence="1">Uncharacterized protein</fullName>
    </submittedName>
</protein>
<dbReference type="AlphaFoldDB" id="A0A518HR01"/>
<gene>
    <name evidence="1" type="ORF">Enr13x_31370</name>
</gene>
<evidence type="ECO:0000313" key="2">
    <source>
        <dbReference type="Proteomes" id="UP000319004"/>
    </source>
</evidence>
<name>A0A518HR01_9BACT</name>
<reference evidence="1 2" key="1">
    <citation type="submission" date="2019-03" db="EMBL/GenBank/DDBJ databases">
        <title>Deep-cultivation of Planctomycetes and their phenomic and genomic characterization uncovers novel biology.</title>
        <authorList>
            <person name="Wiegand S."/>
            <person name="Jogler M."/>
            <person name="Boedeker C."/>
            <person name="Pinto D."/>
            <person name="Vollmers J."/>
            <person name="Rivas-Marin E."/>
            <person name="Kohn T."/>
            <person name="Peeters S.H."/>
            <person name="Heuer A."/>
            <person name="Rast P."/>
            <person name="Oberbeckmann S."/>
            <person name="Bunk B."/>
            <person name="Jeske O."/>
            <person name="Meyerdierks A."/>
            <person name="Storesund J.E."/>
            <person name="Kallscheuer N."/>
            <person name="Luecker S."/>
            <person name="Lage O.M."/>
            <person name="Pohl T."/>
            <person name="Merkel B.J."/>
            <person name="Hornburger P."/>
            <person name="Mueller R.-W."/>
            <person name="Bruemmer F."/>
            <person name="Labrenz M."/>
            <person name="Spormann A.M."/>
            <person name="Op den Camp H."/>
            <person name="Overmann J."/>
            <person name="Amann R."/>
            <person name="Jetten M.S.M."/>
            <person name="Mascher T."/>
            <person name="Medema M.H."/>
            <person name="Devos D.P."/>
            <person name="Kaster A.-K."/>
            <person name="Ovreas L."/>
            <person name="Rohde M."/>
            <person name="Galperin M.Y."/>
            <person name="Jogler C."/>
        </authorList>
    </citation>
    <scope>NUCLEOTIDE SEQUENCE [LARGE SCALE GENOMIC DNA]</scope>
    <source>
        <strain evidence="1 2">Enr13</strain>
    </source>
</reference>
<organism evidence="1 2">
    <name type="scientific">Stieleria neptunia</name>
    <dbReference type="NCBI Taxonomy" id="2527979"/>
    <lineage>
        <taxon>Bacteria</taxon>
        <taxon>Pseudomonadati</taxon>
        <taxon>Planctomycetota</taxon>
        <taxon>Planctomycetia</taxon>
        <taxon>Pirellulales</taxon>
        <taxon>Pirellulaceae</taxon>
        <taxon>Stieleria</taxon>
    </lineage>
</organism>
<sequence>MSHTSLRDFLGQANRLIINPYSVTAAAPLEKGYFGDHSRRKDGAFLYRVVEIRHPIAAEFVYSGWWFRQTIDISGERVWGQISWLDLKKEAEFTLPESVDPARRPGRMEIDFTRGLRIRRFRIWIADELIYDEVA</sequence>
<dbReference type="EMBL" id="CP037423">
    <property type="protein sequence ID" value="QDV43282.1"/>
    <property type="molecule type" value="Genomic_DNA"/>
</dbReference>
<keyword evidence="2" id="KW-1185">Reference proteome</keyword>
<proteinExistence type="predicted"/>